<evidence type="ECO:0000313" key="1">
    <source>
        <dbReference type="EMBL" id="EPR68402.1"/>
    </source>
</evidence>
<dbReference type="AlphaFoldDB" id="S7VFT1"/>
<protein>
    <submittedName>
        <fullName evidence="1">Uncharacterized protein</fullName>
    </submittedName>
</protein>
<dbReference type="Proteomes" id="UP000014974">
    <property type="component" value="Unassembled WGS sequence"/>
</dbReference>
<comment type="caution">
    <text evidence="1">The sequence shown here is derived from an EMBL/GenBank/DDBJ whole genome shotgun (WGS) entry which is preliminary data.</text>
</comment>
<name>S7VFT1_9BACT</name>
<sequence length="59" mass="7072">MLKFYRLRLENRQQKTKRAKITLQNGFFIAIKTKVIHFETALDSNKTNFRNLGFPKKND</sequence>
<proteinExistence type="predicted"/>
<dbReference type="EMBL" id="ATNM01000100">
    <property type="protein sequence ID" value="EPR68402.1"/>
    <property type="molecule type" value="Genomic_DNA"/>
</dbReference>
<organism evidence="1 2">
    <name type="scientific">Cyclobacterium qasimii M12-11B</name>
    <dbReference type="NCBI Taxonomy" id="641524"/>
    <lineage>
        <taxon>Bacteria</taxon>
        <taxon>Pseudomonadati</taxon>
        <taxon>Bacteroidota</taxon>
        <taxon>Cytophagia</taxon>
        <taxon>Cytophagales</taxon>
        <taxon>Cyclobacteriaceae</taxon>
        <taxon>Cyclobacterium</taxon>
    </lineage>
</organism>
<gene>
    <name evidence="1" type="ORF">ADICYQ_2598</name>
</gene>
<evidence type="ECO:0000313" key="2">
    <source>
        <dbReference type="Proteomes" id="UP000014974"/>
    </source>
</evidence>
<reference evidence="1 2" key="1">
    <citation type="journal article" date="2013" name="Genome Announc.">
        <title>Draft Genome Sequence of Cyclobacterium qasimii Strain M12-11BT, Isolated from Arctic Marine Sediment.</title>
        <authorList>
            <person name="Shivaji S."/>
            <person name="Ara S."/>
            <person name="Singh A."/>
            <person name="Kumar Pinnaka A."/>
        </authorList>
    </citation>
    <scope>NUCLEOTIDE SEQUENCE [LARGE SCALE GENOMIC DNA]</scope>
    <source>
        <strain evidence="1 2">M12-11B</strain>
    </source>
</reference>
<accession>S7VFT1</accession>